<reference evidence="1" key="1">
    <citation type="journal article" date="2009" name="PLoS Genet.">
        <title>Sequencing, mapping, and analysis of 27,455 maize full-length cDNAs.</title>
        <authorList>
            <person name="Soderlund C."/>
            <person name="Descour A."/>
            <person name="Kudrna D."/>
            <person name="Bomhoff M."/>
            <person name="Boyd L."/>
            <person name="Currie J."/>
            <person name="Angelova A."/>
            <person name="Collura K."/>
            <person name="Wissotski M."/>
            <person name="Ashley E."/>
            <person name="Morrow D."/>
            <person name="Fernandes J."/>
            <person name="Walbot V."/>
            <person name="Yu Y."/>
        </authorList>
    </citation>
    <scope>NUCLEOTIDE SEQUENCE</scope>
    <source>
        <strain evidence="1">B73</strain>
    </source>
</reference>
<dbReference type="EMBL" id="BT041284">
    <property type="protein sequence ID" value="ACF86289.1"/>
    <property type="molecule type" value="mRNA"/>
</dbReference>
<dbReference type="AlphaFoldDB" id="B4FVZ6"/>
<proteinExistence type="evidence at transcript level"/>
<name>B4FVZ6_MAIZE</name>
<sequence length="126" mass="14353">MELFLAPMTILRHTAALFTTACSTVLACSPVSSLLSSMHTVLVFRRRTPRRLYPVQVTAPGLIFCRFHVGISISNSILVCGRLARRSFLCRIRIFGLKCVVETVLVIRKLFMYLRIPRHAFDDELQ</sequence>
<organism evidence="1">
    <name type="scientific">Zea mays</name>
    <name type="common">Maize</name>
    <dbReference type="NCBI Taxonomy" id="4577"/>
    <lineage>
        <taxon>Eukaryota</taxon>
        <taxon>Viridiplantae</taxon>
        <taxon>Streptophyta</taxon>
        <taxon>Embryophyta</taxon>
        <taxon>Tracheophyta</taxon>
        <taxon>Spermatophyta</taxon>
        <taxon>Magnoliopsida</taxon>
        <taxon>Liliopsida</taxon>
        <taxon>Poales</taxon>
        <taxon>Poaceae</taxon>
        <taxon>PACMAD clade</taxon>
        <taxon>Panicoideae</taxon>
        <taxon>Andropogonodae</taxon>
        <taxon>Andropogoneae</taxon>
        <taxon>Tripsacinae</taxon>
        <taxon>Zea</taxon>
    </lineage>
</organism>
<protein>
    <submittedName>
        <fullName evidence="1">Uncharacterized protein</fullName>
    </submittedName>
</protein>
<evidence type="ECO:0000313" key="1">
    <source>
        <dbReference type="EMBL" id="ACF86289.1"/>
    </source>
</evidence>
<accession>B4FVZ6</accession>